<evidence type="ECO:0000313" key="3">
    <source>
        <dbReference type="Proteomes" id="UP000001887"/>
    </source>
</evidence>
<keyword evidence="1" id="KW-0812">Transmembrane</keyword>
<reference evidence="2 3" key="1">
    <citation type="journal article" date="2009" name="Stand. Genomic Sci.">
        <title>Complete genome sequence of Pirellula staleyi type strain (ATCC 27377).</title>
        <authorList>
            <person name="Clum A."/>
            <person name="Tindall B.J."/>
            <person name="Sikorski J."/>
            <person name="Ivanova N."/>
            <person name="Mavrommatis K."/>
            <person name="Lucas S."/>
            <person name="Glavina del Rio T."/>
            <person name="Nolan M."/>
            <person name="Chen F."/>
            <person name="Tice H."/>
            <person name="Pitluck S."/>
            <person name="Cheng J.F."/>
            <person name="Chertkov O."/>
            <person name="Brettin T."/>
            <person name="Han C."/>
            <person name="Detter J.C."/>
            <person name="Kuske C."/>
            <person name="Bruce D."/>
            <person name="Goodwin L."/>
            <person name="Ovchinikova G."/>
            <person name="Pati A."/>
            <person name="Mikhailova N."/>
            <person name="Chen A."/>
            <person name="Palaniappan K."/>
            <person name="Land M."/>
            <person name="Hauser L."/>
            <person name="Chang Y.J."/>
            <person name="Jeffries C.D."/>
            <person name="Chain P."/>
            <person name="Rohde M."/>
            <person name="Goker M."/>
            <person name="Bristow J."/>
            <person name="Eisen J.A."/>
            <person name="Markowitz V."/>
            <person name="Hugenholtz P."/>
            <person name="Kyrpides N.C."/>
            <person name="Klenk H.P."/>
            <person name="Lapidus A."/>
        </authorList>
    </citation>
    <scope>NUCLEOTIDE SEQUENCE [LARGE SCALE GENOMIC DNA]</scope>
    <source>
        <strain evidence="3">ATCC 27377 / DSM 6068 / ICPB 4128</strain>
    </source>
</reference>
<proteinExistence type="predicted"/>
<keyword evidence="1" id="KW-1133">Transmembrane helix</keyword>
<keyword evidence="1" id="KW-0472">Membrane</keyword>
<evidence type="ECO:0000313" key="2">
    <source>
        <dbReference type="EMBL" id="ADB18751.1"/>
    </source>
</evidence>
<gene>
    <name evidence="2" type="ordered locus">Psta_4101</name>
</gene>
<evidence type="ECO:0000256" key="1">
    <source>
        <dbReference type="SAM" id="Phobius"/>
    </source>
</evidence>
<accession>D2R318</accession>
<dbReference type="EMBL" id="CP001848">
    <property type="protein sequence ID" value="ADB18751.1"/>
    <property type="molecule type" value="Genomic_DNA"/>
</dbReference>
<dbReference type="KEGG" id="psl:Psta_4101"/>
<feature type="transmembrane region" description="Helical" evidence="1">
    <location>
        <begin position="6"/>
        <end position="25"/>
    </location>
</feature>
<sequence>MDFALLLSLVMTLGLGGYLLVALMMPEKFS</sequence>
<dbReference type="Proteomes" id="UP000001887">
    <property type="component" value="Chromosome"/>
</dbReference>
<keyword evidence="3" id="KW-1185">Reference proteome</keyword>
<dbReference type="GO" id="GO:0008556">
    <property type="term" value="F:P-type potassium transmembrane transporter activity"/>
    <property type="evidence" value="ECO:0007669"/>
    <property type="project" value="InterPro"/>
</dbReference>
<dbReference type="STRING" id="530564.Psta_4101"/>
<dbReference type="HOGENOM" id="CLU_3404792_0_0_0"/>
<dbReference type="AlphaFoldDB" id="D2R318"/>
<dbReference type="InterPro" id="IPR011726">
    <property type="entry name" value="KdpF"/>
</dbReference>
<protein>
    <submittedName>
        <fullName evidence="2">K+-transporting ATPase, F subunit</fullName>
    </submittedName>
</protein>
<dbReference type="GO" id="GO:0005886">
    <property type="term" value="C:plasma membrane"/>
    <property type="evidence" value="ECO:0007669"/>
    <property type="project" value="InterPro"/>
</dbReference>
<organism evidence="2 3">
    <name type="scientific">Pirellula staleyi (strain ATCC 27377 / DSM 6068 / ICPB 4128)</name>
    <name type="common">Pirella staleyi</name>
    <dbReference type="NCBI Taxonomy" id="530564"/>
    <lineage>
        <taxon>Bacteria</taxon>
        <taxon>Pseudomonadati</taxon>
        <taxon>Planctomycetota</taxon>
        <taxon>Planctomycetia</taxon>
        <taxon>Pirellulales</taxon>
        <taxon>Pirellulaceae</taxon>
        <taxon>Pirellula</taxon>
    </lineage>
</organism>
<name>D2R318_PIRSD</name>
<dbReference type="Pfam" id="PF09604">
    <property type="entry name" value="Potass_KdpF"/>
    <property type="match status" value="1"/>
</dbReference>
<dbReference type="NCBIfam" id="TIGR02115">
    <property type="entry name" value="potass_kdpF"/>
    <property type="match status" value="1"/>
</dbReference>